<proteinExistence type="predicted"/>
<accession>A0A0V0GQM6</accession>
<keyword evidence="1" id="KW-0812">Transmembrane</keyword>
<dbReference type="EMBL" id="GEDG01034743">
    <property type="protein sequence ID" value="JAP09579.1"/>
    <property type="molecule type" value="Transcribed_RNA"/>
</dbReference>
<organism evidence="2">
    <name type="scientific">Solanum chacoense</name>
    <name type="common">Chaco potato</name>
    <dbReference type="NCBI Taxonomy" id="4108"/>
    <lineage>
        <taxon>Eukaryota</taxon>
        <taxon>Viridiplantae</taxon>
        <taxon>Streptophyta</taxon>
        <taxon>Embryophyta</taxon>
        <taxon>Tracheophyta</taxon>
        <taxon>Spermatophyta</taxon>
        <taxon>Magnoliopsida</taxon>
        <taxon>eudicotyledons</taxon>
        <taxon>Gunneridae</taxon>
        <taxon>Pentapetalae</taxon>
        <taxon>asterids</taxon>
        <taxon>lamiids</taxon>
        <taxon>Solanales</taxon>
        <taxon>Solanaceae</taxon>
        <taxon>Solanoideae</taxon>
        <taxon>Solaneae</taxon>
        <taxon>Solanum</taxon>
    </lineage>
</organism>
<dbReference type="AlphaFoldDB" id="A0A0V0GQM6"/>
<sequence length="64" mass="7301">MAHDDVVCDQTTKRPGTKAVWLLFTISFITGWSLLVNIFEMILYKTVQQQIVQNSPTEEGFLTP</sequence>
<reference evidence="2" key="1">
    <citation type="submission" date="2015-12" db="EMBL/GenBank/DDBJ databases">
        <title>Gene expression during late stages of embryo sac development: a critical building block for successful pollen-pistil interactions.</title>
        <authorList>
            <person name="Liu Y."/>
            <person name="Joly V."/>
            <person name="Sabar M."/>
            <person name="Matton D.P."/>
        </authorList>
    </citation>
    <scope>NUCLEOTIDE SEQUENCE</scope>
</reference>
<evidence type="ECO:0000256" key="1">
    <source>
        <dbReference type="SAM" id="Phobius"/>
    </source>
</evidence>
<feature type="transmembrane region" description="Helical" evidence="1">
    <location>
        <begin position="20"/>
        <end position="39"/>
    </location>
</feature>
<evidence type="ECO:0000313" key="2">
    <source>
        <dbReference type="EMBL" id="JAP09579.1"/>
    </source>
</evidence>
<name>A0A0V0GQM6_SOLCH</name>
<protein>
    <submittedName>
        <fullName evidence="2">Putative ovule protein</fullName>
    </submittedName>
</protein>
<keyword evidence="1" id="KW-1133">Transmembrane helix</keyword>
<keyword evidence="1" id="KW-0472">Membrane</keyword>